<feature type="domain" description="CARDB" evidence="1">
    <location>
        <begin position="473"/>
        <end position="581"/>
    </location>
</feature>
<keyword evidence="3" id="KW-1185">Reference proteome</keyword>
<dbReference type="Proteomes" id="UP000009026">
    <property type="component" value="Chromosome"/>
</dbReference>
<feature type="domain" description="CARDB" evidence="1">
    <location>
        <begin position="358"/>
        <end position="461"/>
    </location>
</feature>
<dbReference type="KEGG" id="mym:A176_004782"/>
<evidence type="ECO:0000259" key="1">
    <source>
        <dbReference type="Pfam" id="PF07705"/>
    </source>
</evidence>
<sequence>MGDYFLAAVTVCNQGTETDTTVVSLYLSADMVITPDVPLTPASDQRLKQFGTPSLAPGQCHTETAHVQASASIQGTYFLGAIARPSNAFEPNQADNTRVSAPIGIGDQPDFVVTSVTGPTSVPQGQPFPASVTVCNPGTAPGTPHVALYLSADAVITPDFPLTPASDLLLGSRSMGMLAPGKCQTETLTVSASVHREGAYHLGAIVDPAQAVPELVEINNTHAATRIGVGARPDFVVTSVTGPESALPGQALSSNVQVCNQGTTPGSAPVELYLTADDIVTPQMPPNLFPDVWMGMQTSGTLEPGACKTLSFMHTPPGVAPGAFRLGAIVNPMGDALSELRSDNNIGLSPRFGIGVGPDLIATAINGPVSHAPGQPFSASVEVCNQGTASAGATQVTLSLVASSGGRALVGTASVNPLAADACETVVVAGTPHLFEHGTHTLDAHVDPSGMVNELVEDNNARVGHRVGVGMLPDLVIRAITGPASIQPGQPLSADIEVCNQGTHPIDTSVDLYVSSDADITPGADVHVGRVYSNFLAPGDCQVVTASGDTFGVTPGAKYLGAIADVMNNVPELFEDNNAHTGPRLGVGNGPDFIVKTVTAPATLSLGTPIAVTLEVCNQGTQTGQTPVDLFLSQDTLITPPGGPNQPGDYPLRMLFTDPIAPGQCQTLSTLVHNGGGGGTGTSYLGAIANLTRFVPELIYDNNTQVSAPITFTY</sequence>
<dbReference type="InterPro" id="IPR013783">
    <property type="entry name" value="Ig-like_fold"/>
</dbReference>
<evidence type="ECO:0000313" key="3">
    <source>
        <dbReference type="Proteomes" id="UP000009026"/>
    </source>
</evidence>
<reference evidence="2 3" key="1">
    <citation type="journal article" date="2016" name="PLoS ONE">
        <title>Complete Genome Sequence and Comparative Genomics of a Novel Myxobacterium Myxococcus hansupus.</title>
        <authorList>
            <person name="Sharma G."/>
            <person name="Narwani T."/>
            <person name="Subramanian S."/>
        </authorList>
    </citation>
    <scope>NUCLEOTIDE SEQUENCE [LARGE SCALE GENOMIC DNA]</scope>
    <source>
        <strain evidence="3">mixupus</strain>
    </source>
</reference>
<gene>
    <name evidence="2" type="ORF">A176_004782</name>
</gene>
<organism evidence="2 3">
    <name type="scientific">Pseudomyxococcus hansupus</name>
    <dbReference type="NCBI Taxonomy" id="1297742"/>
    <lineage>
        <taxon>Bacteria</taxon>
        <taxon>Pseudomonadati</taxon>
        <taxon>Myxococcota</taxon>
        <taxon>Myxococcia</taxon>
        <taxon>Myxococcales</taxon>
        <taxon>Cystobacterineae</taxon>
        <taxon>Myxococcaceae</taxon>
        <taxon>Pseudomyxococcus</taxon>
    </lineage>
</organism>
<dbReference type="Gene3D" id="2.60.40.10">
    <property type="entry name" value="Immunoglobulins"/>
    <property type="match status" value="6"/>
</dbReference>
<dbReference type="STRING" id="1297742.A176_004782"/>
<name>A0A0H4X2I5_9BACT</name>
<accession>A0A0H4X2I5</accession>
<evidence type="ECO:0000313" key="2">
    <source>
        <dbReference type="EMBL" id="AKQ67870.1"/>
    </source>
</evidence>
<dbReference type="PATRIC" id="fig|1297742.4.peg.4829"/>
<dbReference type="EMBL" id="CP012109">
    <property type="protein sequence ID" value="AKQ67870.1"/>
    <property type="molecule type" value="Genomic_DNA"/>
</dbReference>
<dbReference type="eggNOG" id="COG1572">
    <property type="taxonomic scope" value="Bacteria"/>
</dbReference>
<dbReference type="Pfam" id="PF07705">
    <property type="entry name" value="CARDB"/>
    <property type="match status" value="3"/>
</dbReference>
<dbReference type="InterPro" id="IPR011635">
    <property type="entry name" value="CARDB"/>
</dbReference>
<protein>
    <submittedName>
        <fullName evidence="2">Fibronectin type III domain protein</fullName>
    </submittedName>
</protein>
<feature type="domain" description="CARDB" evidence="1">
    <location>
        <begin position="108"/>
        <end position="223"/>
    </location>
</feature>
<proteinExistence type="predicted"/>
<dbReference type="AlphaFoldDB" id="A0A0H4X2I5"/>